<protein>
    <recommendedName>
        <fullName evidence="4">DUF4249 domain-containing protein</fullName>
    </recommendedName>
</protein>
<feature type="chain" id="PRO_5011691479" description="DUF4249 domain-containing protein" evidence="1">
    <location>
        <begin position="24"/>
        <end position="311"/>
    </location>
</feature>
<dbReference type="STRING" id="408657.SAMN04487995_3843"/>
<accession>A0A1H6XBB3</accession>
<dbReference type="OrthoDB" id="1117670at2"/>
<gene>
    <name evidence="2" type="ORF">SAMN04487995_3843</name>
</gene>
<evidence type="ECO:0000313" key="2">
    <source>
        <dbReference type="EMBL" id="SEJ26443.1"/>
    </source>
</evidence>
<organism evidence="2 3">
    <name type="scientific">Dyadobacter koreensis</name>
    <dbReference type="NCBI Taxonomy" id="408657"/>
    <lineage>
        <taxon>Bacteria</taxon>
        <taxon>Pseudomonadati</taxon>
        <taxon>Bacteroidota</taxon>
        <taxon>Cytophagia</taxon>
        <taxon>Cytophagales</taxon>
        <taxon>Spirosomataceae</taxon>
        <taxon>Dyadobacter</taxon>
    </lineage>
</organism>
<evidence type="ECO:0000256" key="1">
    <source>
        <dbReference type="SAM" id="SignalP"/>
    </source>
</evidence>
<evidence type="ECO:0000313" key="3">
    <source>
        <dbReference type="Proteomes" id="UP000199532"/>
    </source>
</evidence>
<dbReference type="RefSeq" id="WP_090337875.1">
    <property type="nucleotide sequence ID" value="NZ_FNXY01000006.1"/>
</dbReference>
<dbReference type="Proteomes" id="UP000199532">
    <property type="component" value="Unassembled WGS sequence"/>
</dbReference>
<dbReference type="InterPro" id="IPR025345">
    <property type="entry name" value="DUF4249"/>
</dbReference>
<dbReference type="Pfam" id="PF14054">
    <property type="entry name" value="DUF4249"/>
    <property type="match status" value="1"/>
</dbReference>
<keyword evidence="1" id="KW-0732">Signal</keyword>
<reference evidence="2 3" key="1">
    <citation type="submission" date="2016-10" db="EMBL/GenBank/DDBJ databases">
        <authorList>
            <person name="de Groot N.N."/>
        </authorList>
    </citation>
    <scope>NUCLEOTIDE SEQUENCE [LARGE SCALE GENOMIC DNA]</scope>
    <source>
        <strain evidence="2 3">DSM 19938</strain>
    </source>
</reference>
<feature type="signal peptide" evidence="1">
    <location>
        <begin position="1"/>
        <end position="23"/>
    </location>
</feature>
<keyword evidence="3" id="KW-1185">Reference proteome</keyword>
<evidence type="ECO:0008006" key="4">
    <source>
        <dbReference type="Google" id="ProtNLM"/>
    </source>
</evidence>
<sequence>MILTAIRTWARQLCMLSILLLWACDDEITVKTSSADPILNIDAWINNKSETQHIYLTLSQDYFDNKNLPPVVSGALVTVTDNEGRVYEFAEDRTSVTGAYSWYPAKGEVLGVVGRSYTLMVIYKGETFTATSEVHRVPPVDSLTLSYREGQGMMDDTYSAEFWATDPAGKGDTYWMRGYKNGKLLNKASEITTAYDAGVSSGSGFDGVTFISPIRLGVNANDLDEDDRPVSPLVNGDSIYVEIHSINLSAYNYLAEVVSQADRMGGISELFTSAPLANVSTNIVNANKNGSAAVGYFNVAAVSGLGKKFYF</sequence>
<dbReference type="AlphaFoldDB" id="A0A1H6XBB3"/>
<proteinExistence type="predicted"/>
<dbReference type="EMBL" id="FNXY01000006">
    <property type="protein sequence ID" value="SEJ26443.1"/>
    <property type="molecule type" value="Genomic_DNA"/>
</dbReference>
<name>A0A1H6XBB3_9BACT</name>